<dbReference type="PANTHER" id="PTHR46707">
    <property type="entry name" value="PROTEIN CBG07468"/>
    <property type="match status" value="1"/>
</dbReference>
<comment type="caution">
    <text evidence="4">The sequence shown here is derived from an EMBL/GenBank/DDBJ whole genome shotgun (WGS) entry which is preliminary data.</text>
</comment>
<dbReference type="InterPro" id="IPR003582">
    <property type="entry name" value="ShKT_dom"/>
</dbReference>
<keyword evidence="2" id="KW-0732">Signal</keyword>
<proteinExistence type="predicted"/>
<evidence type="ECO:0000313" key="5">
    <source>
        <dbReference type="Proteomes" id="UP001328107"/>
    </source>
</evidence>
<feature type="signal peptide" evidence="2">
    <location>
        <begin position="1"/>
        <end position="17"/>
    </location>
</feature>
<feature type="non-terminal residue" evidence="4">
    <location>
        <position position="104"/>
    </location>
</feature>
<feature type="domain" description="ShKT" evidence="3">
    <location>
        <begin position="19"/>
        <end position="57"/>
    </location>
</feature>
<evidence type="ECO:0000313" key="4">
    <source>
        <dbReference type="EMBL" id="GMR40992.1"/>
    </source>
</evidence>
<dbReference type="PANTHER" id="PTHR46707:SF1">
    <property type="entry name" value="COEXPRESSED WITH POLYCYSTINS-RELATED"/>
    <property type="match status" value="1"/>
</dbReference>
<sequence>MQHLLATVSLLVAGVGGQCTGSDDPACSSWIKNGYCTNAGYSMDMRKLYCGVACGFCNKDGTQTAAGGGSTVNDCVDANANCANWIATQNFCTRTDYSNAMKLQ</sequence>
<organism evidence="4 5">
    <name type="scientific">Pristionchus mayeri</name>
    <dbReference type="NCBI Taxonomy" id="1317129"/>
    <lineage>
        <taxon>Eukaryota</taxon>
        <taxon>Metazoa</taxon>
        <taxon>Ecdysozoa</taxon>
        <taxon>Nematoda</taxon>
        <taxon>Chromadorea</taxon>
        <taxon>Rhabditida</taxon>
        <taxon>Rhabditina</taxon>
        <taxon>Diplogasteromorpha</taxon>
        <taxon>Diplogasteroidea</taxon>
        <taxon>Neodiplogasteridae</taxon>
        <taxon>Pristionchus</taxon>
    </lineage>
</organism>
<dbReference type="Pfam" id="PF01549">
    <property type="entry name" value="ShK"/>
    <property type="match status" value="2"/>
</dbReference>
<gene>
    <name evidence="4" type="ORF">PMAYCL1PPCAC_11187</name>
</gene>
<feature type="chain" id="PRO_5043004883" description="ShKT domain-containing protein" evidence="2">
    <location>
        <begin position="18"/>
        <end position="104"/>
    </location>
</feature>
<dbReference type="Proteomes" id="UP001328107">
    <property type="component" value="Unassembled WGS sequence"/>
</dbReference>
<evidence type="ECO:0000256" key="2">
    <source>
        <dbReference type="SAM" id="SignalP"/>
    </source>
</evidence>
<accession>A0AAN4ZMI9</accession>
<dbReference type="AlphaFoldDB" id="A0AAN4ZMI9"/>
<keyword evidence="5" id="KW-1185">Reference proteome</keyword>
<protein>
    <recommendedName>
        <fullName evidence="3">ShKT domain-containing protein</fullName>
    </recommendedName>
</protein>
<evidence type="ECO:0000256" key="1">
    <source>
        <dbReference type="PROSITE-ProRule" id="PRU01005"/>
    </source>
</evidence>
<dbReference type="Gene3D" id="1.10.10.1940">
    <property type="match status" value="1"/>
</dbReference>
<name>A0AAN4ZMI9_9BILA</name>
<dbReference type="SMART" id="SM00254">
    <property type="entry name" value="ShKT"/>
    <property type="match status" value="2"/>
</dbReference>
<dbReference type="EMBL" id="BTRK01000003">
    <property type="protein sequence ID" value="GMR40992.1"/>
    <property type="molecule type" value="Genomic_DNA"/>
</dbReference>
<evidence type="ECO:0000259" key="3">
    <source>
        <dbReference type="PROSITE" id="PS51670"/>
    </source>
</evidence>
<dbReference type="PROSITE" id="PS51670">
    <property type="entry name" value="SHKT"/>
    <property type="match status" value="1"/>
</dbReference>
<reference evidence="5" key="1">
    <citation type="submission" date="2022-10" db="EMBL/GenBank/DDBJ databases">
        <title>Genome assembly of Pristionchus species.</title>
        <authorList>
            <person name="Yoshida K."/>
            <person name="Sommer R.J."/>
        </authorList>
    </citation>
    <scope>NUCLEOTIDE SEQUENCE [LARGE SCALE GENOMIC DNA]</scope>
    <source>
        <strain evidence="5">RS5460</strain>
    </source>
</reference>
<comment type="caution">
    <text evidence="1">Lacks conserved residue(s) required for the propagation of feature annotation.</text>
</comment>